<feature type="transmembrane region" description="Helical" evidence="1">
    <location>
        <begin position="48"/>
        <end position="74"/>
    </location>
</feature>
<keyword evidence="3" id="KW-1185">Reference proteome</keyword>
<sequence length="205" mass="22985">MKGNQEYRGYWRSFIIFTCIVGFIVGFFSVVSDNLPDLSNGATAFEFIISYLAIMINSLPMWFILAMLVGYIYAKDIKKSVLLGAIYTITAITFYFVIGYFYQDVPVAVPFKEQVVAYATWYGASAVGGILGGVVGFFMKKTSYALLPLAVGLILQLFVNGKNSWNDVIGIAQNVTYCLMIGIIVIHLIIERFNVVLVKRQEERM</sequence>
<dbReference type="Proteomes" id="UP001367922">
    <property type="component" value="Unassembled WGS sequence"/>
</dbReference>
<evidence type="ECO:0000313" key="2">
    <source>
        <dbReference type="EMBL" id="MEI4830234.1"/>
    </source>
</evidence>
<name>A0ABU8FYJ5_9BACI</name>
<gene>
    <name evidence="2" type="ORF">WAX78_12295</name>
</gene>
<keyword evidence="1" id="KW-1133">Transmembrane helix</keyword>
<protein>
    <submittedName>
        <fullName evidence="2">Uncharacterized protein</fullName>
    </submittedName>
</protein>
<keyword evidence="1" id="KW-0472">Membrane</keyword>
<evidence type="ECO:0000313" key="3">
    <source>
        <dbReference type="Proteomes" id="UP001367922"/>
    </source>
</evidence>
<feature type="transmembrane region" description="Helical" evidence="1">
    <location>
        <begin position="142"/>
        <end position="159"/>
    </location>
</feature>
<comment type="caution">
    <text evidence="2">The sequence shown here is derived from an EMBL/GenBank/DDBJ whole genome shotgun (WGS) entry which is preliminary data.</text>
</comment>
<keyword evidence="1" id="KW-0812">Transmembrane</keyword>
<feature type="transmembrane region" description="Helical" evidence="1">
    <location>
        <begin position="9"/>
        <end position="28"/>
    </location>
</feature>
<feature type="transmembrane region" description="Helical" evidence="1">
    <location>
        <begin position="115"/>
        <end position="135"/>
    </location>
</feature>
<feature type="transmembrane region" description="Helical" evidence="1">
    <location>
        <begin position="171"/>
        <end position="190"/>
    </location>
</feature>
<organism evidence="2 3">
    <name type="scientific">Bacillus yunxiaonensis</name>
    <dbReference type="NCBI Taxonomy" id="3127665"/>
    <lineage>
        <taxon>Bacteria</taxon>
        <taxon>Bacillati</taxon>
        <taxon>Bacillota</taxon>
        <taxon>Bacilli</taxon>
        <taxon>Bacillales</taxon>
        <taxon>Bacillaceae</taxon>
        <taxon>Bacillus</taxon>
    </lineage>
</organism>
<accession>A0ABU8FYJ5</accession>
<evidence type="ECO:0000256" key="1">
    <source>
        <dbReference type="SAM" id="Phobius"/>
    </source>
</evidence>
<dbReference type="EMBL" id="JBAWSV010000004">
    <property type="protein sequence ID" value="MEI4830234.1"/>
    <property type="molecule type" value="Genomic_DNA"/>
</dbReference>
<dbReference type="RefSeq" id="WP_336482569.1">
    <property type="nucleotide sequence ID" value="NZ_JBAWSV010000004.1"/>
</dbReference>
<proteinExistence type="predicted"/>
<reference evidence="2 3" key="1">
    <citation type="submission" date="2024-01" db="EMBL/GenBank/DDBJ databases">
        <title>Seven novel Bacillus-like species.</title>
        <authorList>
            <person name="Liu G."/>
        </authorList>
    </citation>
    <scope>NUCLEOTIDE SEQUENCE [LARGE SCALE GENOMIC DNA]</scope>
    <source>
        <strain evidence="2 3">FJAT-53711</strain>
    </source>
</reference>
<feature type="transmembrane region" description="Helical" evidence="1">
    <location>
        <begin position="81"/>
        <end position="103"/>
    </location>
</feature>